<name>A0ACC0V8V9_9HYPO</name>
<comment type="caution">
    <text evidence="1">The sequence shown here is derived from an EMBL/GenBank/DDBJ whole genome shotgun (WGS) entry which is preliminary data.</text>
</comment>
<protein>
    <submittedName>
        <fullName evidence="1">Uncharacterized protein</fullName>
    </submittedName>
</protein>
<evidence type="ECO:0000313" key="2">
    <source>
        <dbReference type="Proteomes" id="UP001163324"/>
    </source>
</evidence>
<evidence type="ECO:0000313" key="1">
    <source>
        <dbReference type="EMBL" id="KAI9902654.1"/>
    </source>
</evidence>
<reference evidence="1" key="1">
    <citation type="submission" date="2022-10" db="EMBL/GenBank/DDBJ databases">
        <title>Complete Genome of Trichothecium roseum strain YXFP-22015, a Plant Pathogen Isolated from Citrus.</title>
        <authorList>
            <person name="Wang Y."/>
            <person name="Zhu L."/>
        </authorList>
    </citation>
    <scope>NUCLEOTIDE SEQUENCE</scope>
    <source>
        <strain evidence="1">YXFP-22015</strain>
    </source>
</reference>
<keyword evidence="2" id="KW-1185">Reference proteome</keyword>
<proteinExistence type="predicted"/>
<dbReference type="EMBL" id="CM047941">
    <property type="protein sequence ID" value="KAI9902654.1"/>
    <property type="molecule type" value="Genomic_DNA"/>
</dbReference>
<sequence>MWGESSPVLDQKRTLLLPARFPHRNLSFENIVGFFDSLGVCPKLKGYLQSKFFRPTEENRQILQAALPKAVELGKLEQRIERRKRTSSGPSSDIHLQQLLEDRDELVEELKEAMPSSLFDTSSESESVSSSSSSSFEDFGDQDEEVVENLPHGEAATAGGIAQRPPQAPNGRRPGGSGLRRGGFPPMLEMIMPFIGLHTDGTPIKSHRILNPKPSQPPKQEEVEDDYGGTAPHIPDWFDIFLASNVIDFSVEDRTMKFYELLFFIDKLQEQIADRAARGDGEPSPESSWDKNWHEPRSYWPTPKRQSEGG</sequence>
<accession>A0ACC0V8V9</accession>
<organism evidence="1 2">
    <name type="scientific">Trichothecium roseum</name>
    <dbReference type="NCBI Taxonomy" id="47278"/>
    <lineage>
        <taxon>Eukaryota</taxon>
        <taxon>Fungi</taxon>
        <taxon>Dikarya</taxon>
        <taxon>Ascomycota</taxon>
        <taxon>Pezizomycotina</taxon>
        <taxon>Sordariomycetes</taxon>
        <taxon>Hypocreomycetidae</taxon>
        <taxon>Hypocreales</taxon>
        <taxon>Hypocreales incertae sedis</taxon>
        <taxon>Trichothecium</taxon>
    </lineage>
</organism>
<dbReference type="Proteomes" id="UP001163324">
    <property type="component" value="Chromosome 2"/>
</dbReference>
<gene>
    <name evidence="1" type="ORF">N3K66_002006</name>
</gene>